<organism evidence="2 3">
    <name type="scientific">Saprolegnia parasitica (strain CBS 223.65)</name>
    <dbReference type="NCBI Taxonomy" id="695850"/>
    <lineage>
        <taxon>Eukaryota</taxon>
        <taxon>Sar</taxon>
        <taxon>Stramenopiles</taxon>
        <taxon>Oomycota</taxon>
        <taxon>Saprolegniomycetes</taxon>
        <taxon>Saprolegniales</taxon>
        <taxon>Saprolegniaceae</taxon>
        <taxon>Saprolegnia</taxon>
    </lineage>
</organism>
<reference evidence="2 3" key="1">
    <citation type="journal article" date="2013" name="PLoS Genet.">
        <title>Distinctive expansion of potential virulence genes in the genome of the oomycete fish pathogen Saprolegnia parasitica.</title>
        <authorList>
            <person name="Jiang R.H."/>
            <person name="de Bruijn I."/>
            <person name="Haas B.J."/>
            <person name="Belmonte R."/>
            <person name="Lobach L."/>
            <person name="Christie J."/>
            <person name="van den Ackerveken G."/>
            <person name="Bottin A."/>
            <person name="Bulone V."/>
            <person name="Diaz-Moreno S.M."/>
            <person name="Dumas B."/>
            <person name="Fan L."/>
            <person name="Gaulin E."/>
            <person name="Govers F."/>
            <person name="Grenville-Briggs L.J."/>
            <person name="Horner N.R."/>
            <person name="Levin J.Z."/>
            <person name="Mammella M."/>
            <person name="Meijer H.J."/>
            <person name="Morris P."/>
            <person name="Nusbaum C."/>
            <person name="Oome S."/>
            <person name="Phillips A.J."/>
            <person name="van Rooyen D."/>
            <person name="Rzeszutek E."/>
            <person name="Saraiva M."/>
            <person name="Secombes C.J."/>
            <person name="Seidl M.F."/>
            <person name="Snel B."/>
            <person name="Stassen J.H."/>
            <person name="Sykes S."/>
            <person name="Tripathy S."/>
            <person name="van den Berg H."/>
            <person name="Vega-Arreguin J.C."/>
            <person name="Wawra S."/>
            <person name="Young S.K."/>
            <person name="Zeng Q."/>
            <person name="Dieguez-Uribeondo J."/>
            <person name="Russ C."/>
            <person name="Tyler B.M."/>
            <person name="van West P."/>
        </authorList>
    </citation>
    <scope>NUCLEOTIDE SEQUENCE [LARGE SCALE GENOMIC DNA]</scope>
    <source>
        <strain evidence="2 3">CBS 223.65</strain>
    </source>
</reference>
<evidence type="ECO:0000313" key="2">
    <source>
        <dbReference type="EMBL" id="KDO21508.1"/>
    </source>
</evidence>
<dbReference type="SUPFAM" id="SSF48452">
    <property type="entry name" value="TPR-like"/>
    <property type="match status" value="1"/>
</dbReference>
<evidence type="ECO:0000313" key="3">
    <source>
        <dbReference type="Proteomes" id="UP000030745"/>
    </source>
</evidence>
<dbReference type="GeneID" id="24134427"/>
<feature type="region of interest" description="Disordered" evidence="1">
    <location>
        <begin position="257"/>
        <end position="293"/>
    </location>
</feature>
<keyword evidence="3" id="KW-1185">Reference proteome</keyword>
<dbReference type="EMBL" id="KK583286">
    <property type="protein sequence ID" value="KDO21508.1"/>
    <property type="molecule type" value="Genomic_DNA"/>
</dbReference>
<protein>
    <recommendedName>
        <fullName evidence="4">MalT-like TPR region domain-containing protein</fullName>
    </recommendedName>
</protein>
<evidence type="ECO:0000256" key="1">
    <source>
        <dbReference type="SAM" id="MobiDB-lite"/>
    </source>
</evidence>
<dbReference type="InterPro" id="IPR011990">
    <property type="entry name" value="TPR-like_helical_dom_sf"/>
</dbReference>
<dbReference type="VEuPathDB" id="FungiDB:SPRG_12472"/>
<feature type="region of interest" description="Disordered" evidence="1">
    <location>
        <begin position="396"/>
        <end position="444"/>
    </location>
</feature>
<dbReference type="OMA" id="WALAKRM"/>
<dbReference type="STRING" id="695850.A0A067BTB6"/>
<dbReference type="RefSeq" id="XP_012207775.1">
    <property type="nucleotide sequence ID" value="XM_012352385.1"/>
</dbReference>
<accession>A0A067BTB6</accession>
<proteinExistence type="predicted"/>
<dbReference type="Gene3D" id="1.25.40.10">
    <property type="entry name" value="Tetratricopeptide repeat domain"/>
    <property type="match status" value="1"/>
</dbReference>
<dbReference type="Proteomes" id="UP000030745">
    <property type="component" value="Unassembled WGS sequence"/>
</dbReference>
<sequence length="444" mass="48546">MVADECDLPDVRALDATADKCLAAGDPAQAMLCWERSLFLRQHYLGYESPEVWALAKRMCSVATDVGRRHLCADRLDDARSFLLKADALATTTDEYIAVFNQLAAYYRRVHKLRVAYSYLERAMALEGSSVPSRQAAETRLNACAILSQLGRHEKALLAAQRALILLQEAQDYDDKHGHWSAVAVAYHNMAVEQEFLAKPHVQVLQSYKRAVQTARDRLGTDDPLTRALEQAQRAAESLVARKTTHAVFRDARAKAATTQHAEAKGRPRRTVPQQTSAAYGVPPRDTSSVLAPKGSGVDLRCFDARALADEFVLPEPVAQAPLPPSGDLTPLLTPRREAATSSPDIVERPKDMLNQGLQDEPGNDAKATDECIAATKTMDGDDAAVSGLRCLSLDVPLDDSEAKASDMTSSTEEKVLEEEEETTETRHDDGADGYDSDAGGRWS</sequence>
<dbReference type="OrthoDB" id="78365at2759"/>
<evidence type="ECO:0008006" key="4">
    <source>
        <dbReference type="Google" id="ProtNLM"/>
    </source>
</evidence>
<name>A0A067BTB6_SAPPC</name>
<dbReference type="AlphaFoldDB" id="A0A067BTB6"/>
<gene>
    <name evidence="2" type="ORF">SPRG_12472</name>
</gene>
<dbReference type="KEGG" id="spar:SPRG_12472"/>